<evidence type="ECO:0000313" key="2">
    <source>
        <dbReference type="Proteomes" id="UP000290540"/>
    </source>
</evidence>
<sequence length="92" mass="9891">MNASTACECEARAFGSRSSVIGVNPCEVEYAGSAVALAIVIKPFLNVFEIAIAISQVPAFGVVQTRHRTTMLPRRQLSGCSLCKQDPVKKLH</sequence>
<name>A0A4Q2V052_FUSOX</name>
<proteinExistence type="predicted"/>
<dbReference type="Proteomes" id="UP000290540">
    <property type="component" value="Unassembled WGS sequence"/>
</dbReference>
<organism evidence="1 2">
    <name type="scientific">Fusarium oxysporum f. sp. narcissi</name>
    <dbReference type="NCBI Taxonomy" id="451672"/>
    <lineage>
        <taxon>Eukaryota</taxon>
        <taxon>Fungi</taxon>
        <taxon>Dikarya</taxon>
        <taxon>Ascomycota</taxon>
        <taxon>Pezizomycotina</taxon>
        <taxon>Sordariomycetes</taxon>
        <taxon>Hypocreomycetidae</taxon>
        <taxon>Hypocreales</taxon>
        <taxon>Nectriaceae</taxon>
        <taxon>Fusarium</taxon>
        <taxon>Fusarium oxysporum species complex</taxon>
    </lineage>
</organism>
<accession>A0A4Q2V052</accession>
<reference evidence="1 2" key="1">
    <citation type="submission" date="2016-12" db="EMBL/GenBank/DDBJ databases">
        <title>Draft genome sequence of Fusarium oxysporum causing rot on Narcissus.</title>
        <authorList>
            <person name="Armitage A.D."/>
            <person name="Taylor A."/>
            <person name="Clarkson J.P."/>
            <person name="Harrison R.J."/>
            <person name="Jackson A.C."/>
        </authorList>
    </citation>
    <scope>NUCLEOTIDE SEQUENCE [LARGE SCALE GENOMIC DNA]</scope>
    <source>
        <strain evidence="1 2">N139</strain>
    </source>
</reference>
<gene>
    <name evidence="1" type="ORF">BFJ63_vAg19037</name>
</gene>
<protein>
    <submittedName>
        <fullName evidence="1">Uncharacterized protein</fullName>
    </submittedName>
</protein>
<evidence type="ECO:0000313" key="1">
    <source>
        <dbReference type="EMBL" id="RYC78089.1"/>
    </source>
</evidence>
<dbReference type="EMBL" id="MQTW01001460">
    <property type="protein sequence ID" value="RYC78089.1"/>
    <property type="molecule type" value="Genomic_DNA"/>
</dbReference>
<comment type="caution">
    <text evidence="1">The sequence shown here is derived from an EMBL/GenBank/DDBJ whole genome shotgun (WGS) entry which is preliminary data.</text>
</comment>
<dbReference type="AlphaFoldDB" id="A0A4Q2V052"/>